<sequence>MEDVSYCDFSSPSLPMLSTGSIDIRANTLGDDPALGMYPTIDMTRDPFGEMKFYPQNQLQPGERVTIGDTTFTQTDASIFQISRGGSVATMTDGVLTTDMEKADGVASSGQKCGEVETYTGPANVVVSQDGTDCAVAQQVMTDYFAPGAKTGGSAAIFMSEQGWECSRGPVLSGWEEIGANQLGQCTDRRGGTGTVVAVPSAW</sequence>
<dbReference type="KEGG" id="cdo:CDOO_05745"/>
<dbReference type="AlphaFoldDB" id="A0A097IJG9"/>
<name>A0A097IJG9_9CORY</name>
<accession>A0A097IJG9</accession>
<dbReference type="EMBL" id="CP006764">
    <property type="protein sequence ID" value="AIT62264.1"/>
    <property type="molecule type" value="Genomic_DNA"/>
</dbReference>
<evidence type="ECO:0000313" key="1">
    <source>
        <dbReference type="EMBL" id="AIT62264.1"/>
    </source>
</evidence>
<organism evidence="1 2">
    <name type="scientific">Corynebacterium doosanense CAU 212 = DSM 45436</name>
    <dbReference type="NCBI Taxonomy" id="558173"/>
    <lineage>
        <taxon>Bacteria</taxon>
        <taxon>Bacillati</taxon>
        <taxon>Actinomycetota</taxon>
        <taxon>Actinomycetes</taxon>
        <taxon>Mycobacteriales</taxon>
        <taxon>Corynebacteriaceae</taxon>
        <taxon>Corynebacterium</taxon>
    </lineage>
</organism>
<keyword evidence="2" id="KW-1185">Reference proteome</keyword>
<reference evidence="1 2" key="1">
    <citation type="submission" date="2013-09" db="EMBL/GenBank/DDBJ databases">
        <title>Complete genome sequence of Corynebacterium doosanense CAU 212(T) (=DSM 45436(T)), isolated from activated sludge.</title>
        <authorList>
            <person name="Schaffert L."/>
            <person name="Albersmeier A."/>
            <person name="Kalinowski J."/>
            <person name="Ruckert C."/>
        </authorList>
    </citation>
    <scope>NUCLEOTIDE SEQUENCE [LARGE SCALE GENOMIC DNA]</scope>
    <source>
        <strain evidence="1 2">CAU 212</strain>
    </source>
</reference>
<proteinExistence type="predicted"/>
<gene>
    <name evidence="1" type="ORF">CDOO_05745</name>
</gene>
<protein>
    <submittedName>
        <fullName evidence="1">Uncharacterized protein</fullName>
    </submittedName>
</protein>
<dbReference type="HOGENOM" id="CLU_1347003_0_0_11"/>
<dbReference type="Proteomes" id="UP000029914">
    <property type="component" value="Chromosome"/>
</dbReference>
<dbReference type="RefSeq" id="WP_018022227.1">
    <property type="nucleotide sequence ID" value="NZ_AQUX01000006.1"/>
</dbReference>
<evidence type="ECO:0000313" key="2">
    <source>
        <dbReference type="Proteomes" id="UP000029914"/>
    </source>
</evidence>